<dbReference type="STRING" id="1497955.HMPREF1872_01493"/>
<comment type="caution">
    <text evidence="1">The sequence shown here is derived from an EMBL/GenBank/DDBJ whole genome shotgun (WGS) entry which is preliminary data.</text>
</comment>
<gene>
    <name evidence="1" type="ORF">HMPREF1872_01493</name>
</gene>
<evidence type="ECO:0000313" key="2">
    <source>
        <dbReference type="Proteomes" id="UP000070080"/>
    </source>
</evidence>
<dbReference type="RefSeq" id="WP_066715225.1">
    <property type="nucleotide sequence ID" value="NZ_CP118869.1"/>
</dbReference>
<keyword evidence="1" id="KW-0413">Isomerase</keyword>
<accession>A0A133Y6F3</accession>
<dbReference type="PANTHER" id="PTHR42892:SF1">
    <property type="entry name" value="GLUCOSAMINE-6-PHOSPHATE ISOMERASE"/>
    <property type="match status" value="1"/>
</dbReference>
<proteinExistence type="predicted"/>
<evidence type="ECO:0000313" key="1">
    <source>
        <dbReference type="EMBL" id="KXB38771.1"/>
    </source>
</evidence>
<dbReference type="GO" id="GO:0016853">
    <property type="term" value="F:isomerase activity"/>
    <property type="evidence" value="ECO:0007669"/>
    <property type="project" value="UniProtKB-KW"/>
</dbReference>
<dbReference type="InterPro" id="IPR052960">
    <property type="entry name" value="GlcN6P_deaminase-like"/>
</dbReference>
<dbReference type="OrthoDB" id="9791139at2"/>
<name>A0A133Y6F3_9FIRM</name>
<dbReference type="Proteomes" id="UP000070080">
    <property type="component" value="Unassembled WGS sequence"/>
</dbReference>
<organism evidence="1 2">
    <name type="scientific">Amygdalobacter nucleatus</name>
    <dbReference type="NCBI Taxonomy" id="3029274"/>
    <lineage>
        <taxon>Bacteria</taxon>
        <taxon>Bacillati</taxon>
        <taxon>Bacillota</taxon>
        <taxon>Clostridia</taxon>
        <taxon>Eubacteriales</taxon>
        <taxon>Oscillospiraceae</taxon>
        <taxon>Amygdalobacter</taxon>
    </lineage>
</organism>
<dbReference type="EMBL" id="LSCV01000046">
    <property type="protein sequence ID" value="KXB38771.1"/>
    <property type="molecule type" value="Genomic_DNA"/>
</dbReference>
<dbReference type="Gene3D" id="3.40.50.1360">
    <property type="match status" value="1"/>
</dbReference>
<dbReference type="PANTHER" id="PTHR42892">
    <property type="entry name" value="GLUCOSAMINE-6-PHOSPHATE DEAMINASE-LIKE PROTEIN BT_0258-RELATED"/>
    <property type="match status" value="1"/>
</dbReference>
<reference evidence="2" key="1">
    <citation type="submission" date="2016-01" db="EMBL/GenBank/DDBJ databases">
        <authorList>
            <person name="Mitreva M."/>
            <person name="Pepin K.H."/>
            <person name="Mihindukulasuriya K.A."/>
            <person name="Fulton R."/>
            <person name="Fronick C."/>
            <person name="O'Laughlin M."/>
            <person name="Miner T."/>
            <person name="Herter B."/>
            <person name="Rosa B.A."/>
            <person name="Cordes M."/>
            <person name="Tomlinson C."/>
            <person name="Wollam A."/>
            <person name="Palsikar V.B."/>
            <person name="Mardis E.R."/>
            <person name="Wilson R.K."/>
        </authorList>
    </citation>
    <scope>NUCLEOTIDE SEQUENCE [LARGE SCALE GENOMIC DNA]</scope>
    <source>
        <strain evidence="2">KA00274</strain>
    </source>
</reference>
<keyword evidence="2" id="KW-1185">Reference proteome</keyword>
<dbReference type="AlphaFoldDB" id="A0A133Y6F3"/>
<sequence length="238" mass="25845">MKVHVFKNEDAASLAASMLVCTQILKKPESVIALENNLDLQSTYDKLVAFYRAGSLSVGSAKFCLTSEYAKGQFAQTNYDKLKQKFADAVHLEASGLYDFNLQTENLAVAALNYEQTLNKLGGIDLGLLTVSETGNVLFNQANQDVYNDCHATELEYTVPAHGTDEQAKQTVHLPVLTFGMGTLMRINTLVVLAFGRTKAASVADLVRGKITPACPASFLQLHKQLILIVDEAAASLI</sequence>
<dbReference type="SUPFAM" id="SSF100950">
    <property type="entry name" value="NagB/RpiA/CoA transferase-like"/>
    <property type="match status" value="1"/>
</dbReference>
<dbReference type="InterPro" id="IPR037171">
    <property type="entry name" value="NagB/RpiA_transferase-like"/>
</dbReference>
<protein>
    <submittedName>
        <fullName evidence="1">Glucosamine-6-phosphate isomerase/6-phosphogluconolactonase</fullName>
    </submittedName>
</protein>